<evidence type="ECO:0000256" key="2">
    <source>
        <dbReference type="ARBA" id="ARBA00023180"/>
    </source>
</evidence>
<proteinExistence type="predicted"/>
<feature type="non-terminal residue" evidence="4">
    <location>
        <position position="1"/>
    </location>
</feature>
<keyword evidence="1" id="KW-1015">Disulfide bond</keyword>
<dbReference type="GO" id="GO:0005319">
    <property type="term" value="F:lipid transporter activity"/>
    <property type="evidence" value="ECO:0007669"/>
    <property type="project" value="InterPro"/>
</dbReference>
<evidence type="ECO:0000256" key="1">
    <source>
        <dbReference type="ARBA" id="ARBA00023157"/>
    </source>
</evidence>
<protein>
    <recommendedName>
        <fullName evidence="3">Vitellogenin domain-containing protein</fullName>
    </recommendedName>
</protein>
<feature type="non-terminal residue" evidence="4">
    <location>
        <position position="167"/>
    </location>
</feature>
<gene>
    <name evidence="4" type="ORF">APZ42_002789</name>
</gene>
<dbReference type="InterPro" id="IPR050733">
    <property type="entry name" value="Vitellogenin/Apolipophorin"/>
</dbReference>
<name>A0A164I1F8_9CRUS</name>
<accession>A0A164I1F8</accession>
<dbReference type="AlphaFoldDB" id="A0A164I1F8"/>
<dbReference type="SUPFAM" id="SSF48431">
    <property type="entry name" value="Lipovitellin-phosvitin complex, superhelical domain"/>
    <property type="match status" value="1"/>
</dbReference>
<keyword evidence="2" id="KW-0325">Glycoprotein</keyword>
<evidence type="ECO:0000313" key="5">
    <source>
        <dbReference type="Proteomes" id="UP000076858"/>
    </source>
</evidence>
<dbReference type="InterPro" id="IPR001747">
    <property type="entry name" value="Vitellogenin_N"/>
</dbReference>
<dbReference type="InterPro" id="IPR011030">
    <property type="entry name" value="Lipovitellin_superhlx_dom"/>
</dbReference>
<dbReference type="PANTHER" id="PTHR23345">
    <property type="entry name" value="VITELLOGENIN-RELATED"/>
    <property type="match status" value="1"/>
</dbReference>
<dbReference type="PANTHER" id="PTHR23345:SF15">
    <property type="entry name" value="VITELLOGENIN 1-RELATED"/>
    <property type="match status" value="1"/>
</dbReference>
<evidence type="ECO:0000259" key="3">
    <source>
        <dbReference type="Pfam" id="PF01347"/>
    </source>
</evidence>
<dbReference type="Proteomes" id="UP000076858">
    <property type="component" value="Unassembled WGS sequence"/>
</dbReference>
<dbReference type="EMBL" id="LRGB01008565">
    <property type="protein sequence ID" value="KZS00775.1"/>
    <property type="molecule type" value="Genomic_DNA"/>
</dbReference>
<evidence type="ECO:0000313" key="4">
    <source>
        <dbReference type="EMBL" id="KZS00775.1"/>
    </source>
</evidence>
<feature type="domain" description="Vitellogenin" evidence="3">
    <location>
        <begin position="4"/>
        <end position="136"/>
    </location>
</feature>
<reference evidence="4 5" key="1">
    <citation type="submission" date="2016-03" db="EMBL/GenBank/DDBJ databases">
        <title>EvidentialGene: Evidence-directed Construction of Genes on Genomes.</title>
        <authorList>
            <person name="Gilbert D.G."/>
            <person name="Choi J.-H."/>
            <person name="Mockaitis K."/>
            <person name="Colbourne J."/>
            <person name="Pfrender M."/>
        </authorList>
    </citation>
    <scope>NUCLEOTIDE SEQUENCE [LARGE SCALE GENOMIC DNA]</scope>
    <source>
        <strain evidence="4 5">Xinb3</strain>
        <tissue evidence="4">Complete organism</tissue>
    </source>
</reference>
<sequence length="167" mass="18505">PVVIDEFLPWLVRELESSQSTTDRIVTLAAFGSLGVDEIVPILLPIIRGTPGKFDDTAERVRAILSLHRVAFVVPEKIHPILVNLASNTAERAEVRMAAMSLLFMSNAPQSIWQKFASSTWFEPNRQVAAFTRSLIGSITNMPPSVPYLEELIKKANVAWPMVKPAP</sequence>
<keyword evidence="5" id="KW-1185">Reference proteome</keyword>
<dbReference type="STRING" id="35525.A0A164I1F8"/>
<dbReference type="Pfam" id="PF01347">
    <property type="entry name" value="Vitellogenin_N"/>
    <property type="match status" value="1"/>
</dbReference>
<dbReference type="Gene3D" id="1.25.10.20">
    <property type="entry name" value="Vitellinogen, superhelical"/>
    <property type="match status" value="1"/>
</dbReference>
<comment type="caution">
    <text evidence="4">The sequence shown here is derived from an EMBL/GenBank/DDBJ whole genome shotgun (WGS) entry which is preliminary data.</text>
</comment>
<organism evidence="4 5">
    <name type="scientific">Daphnia magna</name>
    <dbReference type="NCBI Taxonomy" id="35525"/>
    <lineage>
        <taxon>Eukaryota</taxon>
        <taxon>Metazoa</taxon>
        <taxon>Ecdysozoa</taxon>
        <taxon>Arthropoda</taxon>
        <taxon>Crustacea</taxon>
        <taxon>Branchiopoda</taxon>
        <taxon>Diplostraca</taxon>
        <taxon>Cladocera</taxon>
        <taxon>Anomopoda</taxon>
        <taxon>Daphniidae</taxon>
        <taxon>Daphnia</taxon>
    </lineage>
</organism>